<sequence>MQLKVMDFKFKKINQAYEVLSDEKRRKTYDQFGAEAANSNHGFNQSGFSGFSGFEDIFEHFSSNSSSGSGGFDDIFSSFFGGGTRRSTSQGENLNLHVEIEIPFITIIRANPTKLNSISNCSSCQGSGVVNTTQKIPFFGTVNSQSTCPKCYGEGKVTGKGHQRLGITGDLYITIYVIPSNVFKRDSKYVYTVLNIDPLHAIVGGIVEIATPYGFEKFNVPAGTEHGAEFIIKNKGTRLGVGSNKIGDLKLIINYTKPFHYDRKALDVLSKFIPKVNKRQVEYLQSARKEILTK</sequence>
<dbReference type="SUPFAM" id="SSF49493">
    <property type="entry name" value="HSP40/DnaJ peptide-binding domain"/>
    <property type="match status" value="1"/>
</dbReference>
<keyword evidence="4" id="KW-0862">Zinc</keyword>
<evidence type="ECO:0000259" key="6">
    <source>
        <dbReference type="PROSITE" id="PS50076"/>
    </source>
</evidence>
<dbReference type="AlphaFoldDB" id="A0A8C5GQQ6"/>
<dbReference type="InterPro" id="IPR001623">
    <property type="entry name" value="DnaJ_domain"/>
</dbReference>
<evidence type="ECO:0000313" key="7">
    <source>
        <dbReference type="Ensembl" id="ENSGWIP00000034054.1"/>
    </source>
</evidence>
<keyword evidence="5" id="KW-0143">Chaperone</keyword>
<dbReference type="Gene3D" id="1.10.287.110">
    <property type="entry name" value="DnaJ domain"/>
    <property type="match status" value="1"/>
</dbReference>
<dbReference type="PROSITE" id="PS50076">
    <property type="entry name" value="DNAJ_2"/>
    <property type="match status" value="1"/>
</dbReference>
<evidence type="ECO:0000256" key="2">
    <source>
        <dbReference type="ARBA" id="ARBA00022737"/>
    </source>
</evidence>
<dbReference type="InterPro" id="IPR036869">
    <property type="entry name" value="J_dom_sf"/>
</dbReference>
<keyword evidence="2" id="KW-0677">Repeat</keyword>
<dbReference type="InterPro" id="IPR002939">
    <property type="entry name" value="DnaJ_C"/>
</dbReference>
<dbReference type="GO" id="GO:0005737">
    <property type="term" value="C:cytoplasm"/>
    <property type="evidence" value="ECO:0007669"/>
    <property type="project" value="TreeGrafter"/>
</dbReference>
<reference evidence="7" key="2">
    <citation type="submission" date="2025-09" db="UniProtKB">
        <authorList>
            <consortium name="Ensembl"/>
        </authorList>
    </citation>
    <scope>IDENTIFICATION</scope>
</reference>
<evidence type="ECO:0000256" key="5">
    <source>
        <dbReference type="ARBA" id="ARBA00023186"/>
    </source>
</evidence>
<feature type="domain" description="J" evidence="6">
    <location>
        <begin position="1"/>
        <end position="33"/>
    </location>
</feature>
<dbReference type="Gene3D" id="2.10.230.10">
    <property type="entry name" value="Heat shock protein DnaJ, cysteine-rich domain"/>
    <property type="match status" value="1"/>
</dbReference>
<dbReference type="Pfam" id="PF01556">
    <property type="entry name" value="DnaJ_C"/>
    <property type="match status" value="1"/>
</dbReference>
<dbReference type="Gene3D" id="2.60.260.20">
    <property type="entry name" value="Urease metallochaperone UreE, N-terminal domain"/>
    <property type="match status" value="1"/>
</dbReference>
<name>A0A8C5GQQ6_GOUWI</name>
<accession>A0A8C5GQQ6</accession>
<keyword evidence="8" id="KW-1185">Reference proteome</keyword>
<dbReference type="InterPro" id="IPR008971">
    <property type="entry name" value="HSP40/DnaJ_pept-bd"/>
</dbReference>
<dbReference type="PROSITE" id="PS00636">
    <property type="entry name" value="DNAJ_1"/>
    <property type="match status" value="1"/>
</dbReference>
<protein>
    <recommendedName>
        <fullName evidence="6">J domain-containing protein</fullName>
    </recommendedName>
</protein>
<dbReference type="InterPro" id="IPR001305">
    <property type="entry name" value="HSP_DnaJ_Cys-rich_dom"/>
</dbReference>
<dbReference type="GO" id="GO:0008270">
    <property type="term" value="F:zinc ion binding"/>
    <property type="evidence" value="ECO:0007669"/>
    <property type="project" value="UniProtKB-KW"/>
</dbReference>
<dbReference type="PANTHER" id="PTHR43096">
    <property type="entry name" value="DNAJ HOMOLOG 1, MITOCHONDRIAL-RELATED"/>
    <property type="match status" value="1"/>
</dbReference>
<dbReference type="InterPro" id="IPR036410">
    <property type="entry name" value="HSP_DnaJ_Cys-rich_dom_sf"/>
</dbReference>
<dbReference type="GO" id="GO:0051082">
    <property type="term" value="F:unfolded protein binding"/>
    <property type="evidence" value="ECO:0007669"/>
    <property type="project" value="InterPro"/>
</dbReference>
<keyword evidence="3" id="KW-0863">Zinc-finger</keyword>
<dbReference type="InterPro" id="IPR018253">
    <property type="entry name" value="DnaJ_domain_CS"/>
</dbReference>
<evidence type="ECO:0000313" key="8">
    <source>
        <dbReference type="Proteomes" id="UP000694680"/>
    </source>
</evidence>
<evidence type="ECO:0000256" key="3">
    <source>
        <dbReference type="ARBA" id="ARBA00022771"/>
    </source>
</evidence>
<proteinExistence type="predicted"/>
<dbReference type="PRINTS" id="PR00625">
    <property type="entry name" value="JDOMAIN"/>
</dbReference>
<dbReference type="CDD" id="cd10719">
    <property type="entry name" value="DnaJ_zf"/>
    <property type="match status" value="1"/>
</dbReference>
<dbReference type="GO" id="GO:0031072">
    <property type="term" value="F:heat shock protein binding"/>
    <property type="evidence" value="ECO:0007669"/>
    <property type="project" value="InterPro"/>
</dbReference>
<evidence type="ECO:0000256" key="4">
    <source>
        <dbReference type="ARBA" id="ARBA00022833"/>
    </source>
</evidence>
<evidence type="ECO:0000256" key="1">
    <source>
        <dbReference type="ARBA" id="ARBA00022723"/>
    </source>
</evidence>
<dbReference type="SUPFAM" id="SSF46565">
    <property type="entry name" value="Chaperone J-domain"/>
    <property type="match status" value="1"/>
</dbReference>
<keyword evidence="1" id="KW-0479">Metal-binding</keyword>
<reference evidence="7" key="1">
    <citation type="submission" date="2025-08" db="UniProtKB">
        <authorList>
            <consortium name="Ensembl"/>
        </authorList>
    </citation>
    <scope>IDENTIFICATION</scope>
</reference>
<organism evidence="7 8">
    <name type="scientific">Gouania willdenowi</name>
    <name type="common">Blunt-snouted clingfish</name>
    <name type="synonym">Lepadogaster willdenowi</name>
    <dbReference type="NCBI Taxonomy" id="441366"/>
    <lineage>
        <taxon>Eukaryota</taxon>
        <taxon>Metazoa</taxon>
        <taxon>Chordata</taxon>
        <taxon>Craniata</taxon>
        <taxon>Vertebrata</taxon>
        <taxon>Euteleostomi</taxon>
        <taxon>Actinopterygii</taxon>
        <taxon>Neopterygii</taxon>
        <taxon>Teleostei</taxon>
        <taxon>Neoteleostei</taxon>
        <taxon>Acanthomorphata</taxon>
        <taxon>Ovalentaria</taxon>
        <taxon>Blenniimorphae</taxon>
        <taxon>Blenniiformes</taxon>
        <taxon>Gobiesocoidei</taxon>
        <taxon>Gobiesocidae</taxon>
        <taxon>Gobiesocinae</taxon>
        <taxon>Gouania</taxon>
    </lineage>
</organism>
<dbReference type="Proteomes" id="UP000694680">
    <property type="component" value="Unassembled WGS sequence"/>
</dbReference>
<dbReference type="SUPFAM" id="SSF57938">
    <property type="entry name" value="DnaJ/Hsp40 cysteine-rich domain"/>
    <property type="match status" value="1"/>
</dbReference>
<dbReference type="Pfam" id="PF00226">
    <property type="entry name" value="DnaJ"/>
    <property type="match status" value="1"/>
</dbReference>
<dbReference type="GO" id="GO:0042026">
    <property type="term" value="P:protein refolding"/>
    <property type="evidence" value="ECO:0007669"/>
    <property type="project" value="TreeGrafter"/>
</dbReference>
<dbReference type="PANTHER" id="PTHR43096:SF52">
    <property type="entry name" value="DNAJ HOMOLOG 1, MITOCHONDRIAL-RELATED"/>
    <property type="match status" value="1"/>
</dbReference>
<dbReference type="Ensembl" id="ENSGWIT00000037116.1">
    <property type="protein sequence ID" value="ENSGWIP00000034054.1"/>
    <property type="gene ID" value="ENSGWIG00000017592.1"/>
</dbReference>